<keyword evidence="1" id="KW-0812">Transmembrane</keyword>
<evidence type="ECO:0000313" key="3">
    <source>
        <dbReference type="Proteomes" id="UP001520878"/>
    </source>
</evidence>
<proteinExistence type="predicted"/>
<keyword evidence="3" id="KW-1185">Reference proteome</keyword>
<dbReference type="RefSeq" id="WP_229156581.1">
    <property type="nucleotide sequence ID" value="NZ_JAJEWP010000001.1"/>
</dbReference>
<dbReference type="Proteomes" id="UP001520878">
    <property type="component" value="Unassembled WGS sequence"/>
</dbReference>
<keyword evidence="1" id="KW-1133">Transmembrane helix</keyword>
<evidence type="ECO:0000256" key="1">
    <source>
        <dbReference type="SAM" id="Phobius"/>
    </source>
</evidence>
<name>A0ABS8G626_9ALTE</name>
<dbReference type="EMBL" id="JAJEWP010000001">
    <property type="protein sequence ID" value="MCC2614656.1"/>
    <property type="molecule type" value="Genomic_DNA"/>
</dbReference>
<feature type="transmembrane region" description="Helical" evidence="1">
    <location>
        <begin position="12"/>
        <end position="37"/>
    </location>
</feature>
<keyword evidence="1" id="KW-0472">Membrane</keyword>
<evidence type="ECO:0000313" key="2">
    <source>
        <dbReference type="EMBL" id="MCC2614656.1"/>
    </source>
</evidence>
<gene>
    <name evidence="2" type="ORF">LJ739_00190</name>
</gene>
<organism evidence="2 3">
    <name type="scientific">Fluctibacter halophilus</name>
    <dbReference type="NCBI Taxonomy" id="226011"/>
    <lineage>
        <taxon>Bacteria</taxon>
        <taxon>Pseudomonadati</taxon>
        <taxon>Pseudomonadota</taxon>
        <taxon>Gammaproteobacteria</taxon>
        <taxon>Alteromonadales</taxon>
        <taxon>Alteromonadaceae</taxon>
        <taxon>Fluctibacter</taxon>
    </lineage>
</organism>
<sequence>MMQSNLTQQRGLVMVFALLVLMSLTILGVASVSSSLMQSKMAQSMEKSSLAFDAAEAAIAGVVFESEDETLLAAPALVDPLSEARQLPALDPAVQDISCFDNANWANRTLTVGGLTTGTEHTTDGYYDTAPALRSWSRTAFLQERACLGSSNVIGGSNISCHVFMIRGCGQLEGSGFAVANTLNASVFAPAGN</sequence>
<accession>A0ABS8G626</accession>
<protein>
    <submittedName>
        <fullName evidence="2">Pilus assembly protein PilZ</fullName>
    </submittedName>
</protein>
<reference evidence="2 3" key="1">
    <citation type="submission" date="2021-10" db="EMBL/GenBank/DDBJ databases">
        <title>Draft genome of Aestuariibacter halophilus JC2043.</title>
        <authorList>
            <person name="Emsley S.A."/>
            <person name="Pfannmuller K.M."/>
            <person name="Ushijima B."/>
            <person name="Saw J.H."/>
            <person name="Videau P."/>
        </authorList>
    </citation>
    <scope>NUCLEOTIDE SEQUENCE [LARGE SCALE GENOMIC DNA]</scope>
    <source>
        <strain evidence="2 3">JC2043</strain>
    </source>
</reference>
<comment type="caution">
    <text evidence="2">The sequence shown here is derived from an EMBL/GenBank/DDBJ whole genome shotgun (WGS) entry which is preliminary data.</text>
</comment>